<dbReference type="RefSeq" id="XP_003172429.1">
    <property type="nucleotide sequence ID" value="XM_003172381.1"/>
</dbReference>
<dbReference type="HOGENOM" id="CLU_073918_0_0_1"/>
<protein>
    <submittedName>
        <fullName evidence="2">Uncharacterized protein</fullName>
    </submittedName>
</protein>
<proteinExistence type="predicted"/>
<feature type="compositionally biased region" description="Basic residues" evidence="1">
    <location>
        <begin position="164"/>
        <end position="177"/>
    </location>
</feature>
<dbReference type="InParanoid" id="E4UY25"/>
<gene>
    <name evidence="2" type="ORF">MGYG_09069</name>
</gene>
<dbReference type="GeneID" id="10027699"/>
<evidence type="ECO:0000256" key="1">
    <source>
        <dbReference type="SAM" id="MobiDB-lite"/>
    </source>
</evidence>
<feature type="compositionally biased region" description="Polar residues" evidence="1">
    <location>
        <begin position="209"/>
        <end position="219"/>
    </location>
</feature>
<dbReference type="OMA" id="PAIEPCF"/>
<dbReference type="VEuPathDB" id="FungiDB:MGYG_09069"/>
<dbReference type="Proteomes" id="UP000002669">
    <property type="component" value="Unassembled WGS sequence"/>
</dbReference>
<evidence type="ECO:0000313" key="3">
    <source>
        <dbReference type="Proteomes" id="UP000002669"/>
    </source>
</evidence>
<feature type="compositionally biased region" description="Basic residues" evidence="1">
    <location>
        <begin position="277"/>
        <end position="288"/>
    </location>
</feature>
<feature type="compositionally biased region" description="Basic and acidic residues" evidence="1">
    <location>
        <begin position="178"/>
        <end position="206"/>
    </location>
</feature>
<organism evidence="3">
    <name type="scientific">Arthroderma gypseum (strain ATCC MYA-4604 / CBS 118893)</name>
    <name type="common">Microsporum gypseum</name>
    <dbReference type="NCBI Taxonomy" id="535722"/>
    <lineage>
        <taxon>Eukaryota</taxon>
        <taxon>Fungi</taxon>
        <taxon>Dikarya</taxon>
        <taxon>Ascomycota</taxon>
        <taxon>Pezizomycotina</taxon>
        <taxon>Eurotiomycetes</taxon>
        <taxon>Eurotiomycetidae</taxon>
        <taxon>Onygenales</taxon>
        <taxon>Arthrodermataceae</taxon>
        <taxon>Nannizzia</taxon>
    </lineage>
</organism>
<feature type="region of interest" description="Disordered" evidence="1">
    <location>
        <begin position="154"/>
        <end position="288"/>
    </location>
</feature>
<dbReference type="OrthoDB" id="10487366at2759"/>
<accession>E4UY25</accession>
<dbReference type="eggNOG" id="ENOG502RQWU">
    <property type="taxonomic scope" value="Eukaryota"/>
</dbReference>
<sequence length="288" mass="33133">MAYSTPLLYIEQEPWLHILPAEPAIEPCFSIQRAYLPGFEDVVYIIGEHLAEQPIPCRRVIPLSTDQCPICQMLRHRNYTYQYLLPVEVHVRNEFIPVCCGKHIPLIVGDRTASYHSPADGTGATKNITFVQSTINLPKYFILDNEEVDYRRCRHQPRDCPPKRSQREHRRRSRPHHRADELHTQERKRVEFKNLEVHNDTRESRSKSTRTPSPITFSRASKLAESPTPVRTDKATAIPPQAPSGSTKHSPTKSQRPASDTAQNLVSYHHTNSQSRAIRKTHRKAGRE</sequence>
<name>E4UY25_ARTGP</name>
<keyword evidence="3" id="KW-1185">Reference proteome</keyword>
<feature type="compositionally biased region" description="Polar residues" evidence="1">
    <location>
        <begin position="243"/>
        <end position="276"/>
    </location>
</feature>
<evidence type="ECO:0000313" key="2">
    <source>
        <dbReference type="EMBL" id="EFR02018.1"/>
    </source>
</evidence>
<dbReference type="AlphaFoldDB" id="E4UY25"/>
<dbReference type="EMBL" id="DS989825">
    <property type="protein sequence ID" value="EFR02018.1"/>
    <property type="molecule type" value="Genomic_DNA"/>
</dbReference>
<reference evidence="3" key="1">
    <citation type="journal article" date="2012" name="MBio">
        <title>Comparative genome analysis of Trichophyton rubrum and related dermatophytes reveals candidate genes involved in infection.</title>
        <authorList>
            <person name="Martinez D.A."/>
            <person name="Oliver B.G."/>
            <person name="Graeser Y."/>
            <person name="Goldberg J.M."/>
            <person name="Li W."/>
            <person name="Martinez-Rossi N.M."/>
            <person name="Monod M."/>
            <person name="Shelest E."/>
            <person name="Barton R.C."/>
            <person name="Birch E."/>
            <person name="Brakhage A.A."/>
            <person name="Chen Z."/>
            <person name="Gurr S.J."/>
            <person name="Heiman D."/>
            <person name="Heitman J."/>
            <person name="Kosti I."/>
            <person name="Rossi A."/>
            <person name="Saif S."/>
            <person name="Samalova M."/>
            <person name="Saunders C.W."/>
            <person name="Shea T."/>
            <person name="Summerbell R.C."/>
            <person name="Xu J."/>
            <person name="Young S."/>
            <person name="Zeng Q."/>
            <person name="Birren B.W."/>
            <person name="Cuomo C.A."/>
            <person name="White T.C."/>
        </authorList>
    </citation>
    <scope>NUCLEOTIDE SEQUENCE [LARGE SCALE GENOMIC DNA]</scope>
    <source>
        <strain evidence="3">ATCC MYA-4604 / CBS 118893</strain>
    </source>
</reference>